<dbReference type="GO" id="GO:0005737">
    <property type="term" value="C:cytoplasm"/>
    <property type="evidence" value="ECO:0007669"/>
    <property type="project" value="UniProtKB-SubCell"/>
</dbReference>
<evidence type="ECO:0000313" key="10">
    <source>
        <dbReference type="EMBL" id="QIB65478.1"/>
    </source>
</evidence>
<dbReference type="CDD" id="cd02440">
    <property type="entry name" value="AdoMet_MTases"/>
    <property type="match status" value="1"/>
</dbReference>
<evidence type="ECO:0000256" key="7">
    <source>
        <dbReference type="ARBA" id="ARBA00038091"/>
    </source>
</evidence>
<dbReference type="KEGG" id="kim:G3T16_08760"/>
<dbReference type="SUPFAM" id="SSF88697">
    <property type="entry name" value="PUA domain-like"/>
    <property type="match status" value="1"/>
</dbReference>
<organism evidence="10 11">
    <name type="scientific">Kineobactrum salinum</name>
    <dbReference type="NCBI Taxonomy" id="2708301"/>
    <lineage>
        <taxon>Bacteria</taxon>
        <taxon>Pseudomonadati</taxon>
        <taxon>Pseudomonadota</taxon>
        <taxon>Gammaproteobacteria</taxon>
        <taxon>Cellvibrionales</taxon>
        <taxon>Halieaceae</taxon>
        <taxon>Kineobactrum</taxon>
    </lineage>
</organism>
<dbReference type="Gene3D" id="3.30.750.80">
    <property type="entry name" value="RNA methyltransferase domain (HRMD) like"/>
    <property type="match status" value="1"/>
</dbReference>
<keyword evidence="3" id="KW-0698">rRNA processing</keyword>
<evidence type="ECO:0000256" key="4">
    <source>
        <dbReference type="ARBA" id="ARBA00022603"/>
    </source>
</evidence>
<gene>
    <name evidence="10" type="ORF">G3T16_08760</name>
</gene>
<proteinExistence type="inferred from homology"/>
<keyword evidence="2" id="KW-0963">Cytoplasm</keyword>
<dbReference type="Pfam" id="PF10672">
    <property type="entry name" value="Methyltrans_SAM"/>
    <property type="match status" value="1"/>
</dbReference>
<evidence type="ECO:0000256" key="3">
    <source>
        <dbReference type="ARBA" id="ARBA00022552"/>
    </source>
</evidence>
<keyword evidence="5 10" id="KW-0808">Transferase</keyword>
<keyword evidence="4 10" id="KW-0489">Methyltransferase</keyword>
<dbReference type="AlphaFoldDB" id="A0A6C0U0P4"/>
<evidence type="ECO:0000313" key="11">
    <source>
        <dbReference type="Proteomes" id="UP000477680"/>
    </source>
</evidence>
<dbReference type="InterPro" id="IPR019614">
    <property type="entry name" value="SAM-dep_methyl-trfase"/>
</dbReference>
<feature type="domain" description="S-adenosylmethionine-dependent methyltransferase" evidence="8">
    <location>
        <begin position="179"/>
        <end position="378"/>
    </location>
</feature>
<evidence type="ECO:0000259" key="9">
    <source>
        <dbReference type="Pfam" id="PF17785"/>
    </source>
</evidence>
<name>A0A6C0U0P4_9GAMM</name>
<dbReference type="Pfam" id="PF17785">
    <property type="entry name" value="PUA_3"/>
    <property type="match status" value="1"/>
</dbReference>
<keyword evidence="11" id="KW-1185">Reference proteome</keyword>
<comment type="similarity">
    <text evidence="7">Belongs to the methyltransferase superfamily. RlmI family.</text>
</comment>
<evidence type="ECO:0000256" key="5">
    <source>
        <dbReference type="ARBA" id="ARBA00022679"/>
    </source>
</evidence>
<dbReference type="PANTHER" id="PTHR42873">
    <property type="entry name" value="RIBOSOMAL RNA LARGE SUBUNIT METHYLTRANSFERASE"/>
    <property type="match status" value="1"/>
</dbReference>
<evidence type="ECO:0000259" key="8">
    <source>
        <dbReference type="Pfam" id="PF10672"/>
    </source>
</evidence>
<dbReference type="InterPro" id="IPR029063">
    <property type="entry name" value="SAM-dependent_MTases_sf"/>
</dbReference>
<dbReference type="GO" id="GO:0032259">
    <property type="term" value="P:methylation"/>
    <property type="evidence" value="ECO:0007669"/>
    <property type="project" value="UniProtKB-KW"/>
</dbReference>
<evidence type="ECO:0000256" key="2">
    <source>
        <dbReference type="ARBA" id="ARBA00022490"/>
    </source>
</evidence>
<comment type="subcellular location">
    <subcellularLocation>
        <location evidence="1">Cytoplasm</location>
    </subcellularLocation>
</comment>
<dbReference type="RefSeq" id="WP_163494723.1">
    <property type="nucleotide sequence ID" value="NZ_CP048711.1"/>
</dbReference>
<evidence type="ECO:0000256" key="6">
    <source>
        <dbReference type="ARBA" id="ARBA00022691"/>
    </source>
</evidence>
<protein>
    <submittedName>
        <fullName evidence="10">Class I SAM-dependent rRNA methyltransferase</fullName>
    </submittedName>
</protein>
<dbReference type="InterPro" id="IPR036974">
    <property type="entry name" value="PUA_sf"/>
</dbReference>
<accession>A0A6C0U0P4</accession>
<dbReference type="GO" id="GO:0008168">
    <property type="term" value="F:methyltransferase activity"/>
    <property type="evidence" value="ECO:0007669"/>
    <property type="project" value="UniProtKB-KW"/>
</dbReference>
<sequence>MNDPSADLFLRPGAGRRLGAGHLWVYSNEVDTQRSPLGRFSAGDPVLVRHADGRALGSAYMEPQNLICARLYAPDRTQALDVPWLLPLLKQALLSREALLPGSCYRLIYGDSDGIPGLVVDRFGDYLVLQFHTAGIERYEAVIVTALVELLQPRGILLRADSRSRREQGLDDRIAVVHGEVPAEVPLRENGVAFLAPVFEGQKTGWFFDHRMARARLGDYAAGKRVLDVYSYIGGWGVQAAAFGAREVCCVDSSARALEGVAANARANGLQDRVSVLQAPAAEALKELHRQGKSFDLVILDPPAFIQRRKDAKKGLKAYQRINELALNVLEPGGVLVSASCSMHLARADLLLLLQGAARRSGCELRVLEQGGQGPDHPVHPMIPETEYLKSVFARKLNPVAI</sequence>
<dbReference type="CDD" id="cd21153">
    <property type="entry name" value="PUA_RlmI"/>
    <property type="match status" value="1"/>
</dbReference>
<dbReference type="Gene3D" id="3.40.50.150">
    <property type="entry name" value="Vaccinia Virus protein VP39"/>
    <property type="match status" value="1"/>
</dbReference>
<keyword evidence="6" id="KW-0949">S-adenosyl-L-methionine</keyword>
<evidence type="ECO:0000256" key="1">
    <source>
        <dbReference type="ARBA" id="ARBA00004496"/>
    </source>
</evidence>
<dbReference type="InterPro" id="IPR041532">
    <property type="entry name" value="RlmI-like_PUA"/>
</dbReference>
<dbReference type="PROSITE" id="PS50890">
    <property type="entry name" value="PUA"/>
    <property type="match status" value="1"/>
</dbReference>
<dbReference type="Proteomes" id="UP000477680">
    <property type="component" value="Chromosome"/>
</dbReference>
<dbReference type="PANTHER" id="PTHR42873:SF1">
    <property type="entry name" value="S-ADENOSYLMETHIONINE-DEPENDENT METHYLTRANSFERASE DOMAIN-CONTAINING PROTEIN"/>
    <property type="match status" value="1"/>
</dbReference>
<dbReference type="SUPFAM" id="SSF53335">
    <property type="entry name" value="S-adenosyl-L-methionine-dependent methyltransferases"/>
    <property type="match status" value="1"/>
</dbReference>
<dbReference type="GO" id="GO:0006364">
    <property type="term" value="P:rRNA processing"/>
    <property type="evidence" value="ECO:0007669"/>
    <property type="project" value="UniProtKB-KW"/>
</dbReference>
<feature type="domain" description="RlmI-like PUA" evidence="9">
    <location>
        <begin position="9"/>
        <end position="72"/>
    </location>
</feature>
<dbReference type="Gene3D" id="2.30.130.10">
    <property type="entry name" value="PUA domain"/>
    <property type="match status" value="1"/>
</dbReference>
<dbReference type="CDD" id="cd11572">
    <property type="entry name" value="RlmI_M_like"/>
    <property type="match status" value="1"/>
</dbReference>
<dbReference type="EMBL" id="CP048711">
    <property type="protein sequence ID" value="QIB65478.1"/>
    <property type="molecule type" value="Genomic_DNA"/>
</dbReference>
<dbReference type="GO" id="GO:0003723">
    <property type="term" value="F:RNA binding"/>
    <property type="evidence" value="ECO:0007669"/>
    <property type="project" value="InterPro"/>
</dbReference>
<reference evidence="10 11" key="1">
    <citation type="submission" date="2020-02" db="EMBL/GenBank/DDBJ databases">
        <title>Genome sequencing for Kineobactrum sp. M2.</title>
        <authorList>
            <person name="Park S.-J."/>
        </authorList>
    </citation>
    <scope>NUCLEOTIDE SEQUENCE [LARGE SCALE GENOMIC DNA]</scope>
    <source>
        <strain evidence="10 11">M2</strain>
    </source>
</reference>
<dbReference type="InterPro" id="IPR015947">
    <property type="entry name" value="PUA-like_sf"/>
</dbReference>